<dbReference type="Gene3D" id="3.40.50.1820">
    <property type="entry name" value="alpha/beta hydrolase"/>
    <property type="match status" value="1"/>
</dbReference>
<sequence length="261" mass="27598">MSPQLLLLHGVTNSARVWDDVVPLLGADFSLIVPTAAGHRGGPAAVGRATISGLVDDVEALLDERGLASVHIAGNSMGGWMAIELARRGRALSVCALSPAGCWTPGEADETHATSTIRRGRLMARMAGPLAPLVLRSSVLRRRFLRDAAERGDRLTPRQAADMVRDLAGCVVAPDLLGTTERVLPMDPLPCPVTVAWSSEDRIFPPEVNAVSARQLLPGARHLCLDGVGHVPMIDDPDLCARVIREVVRSGPDGPEVASTA</sequence>
<organism evidence="2 3">
    <name type="scientific">Dietzia cercidiphylli</name>
    <dbReference type="NCBI Taxonomy" id="498199"/>
    <lineage>
        <taxon>Bacteria</taxon>
        <taxon>Bacillati</taxon>
        <taxon>Actinomycetota</taxon>
        <taxon>Actinomycetes</taxon>
        <taxon>Mycobacteriales</taxon>
        <taxon>Dietziaceae</taxon>
        <taxon>Dietzia</taxon>
    </lineage>
</organism>
<dbReference type="PANTHER" id="PTHR43798:SF5">
    <property type="entry name" value="MONOACYLGLYCEROL LIPASE ABHD6"/>
    <property type="match status" value="1"/>
</dbReference>
<keyword evidence="2" id="KW-0378">Hydrolase</keyword>
<dbReference type="Pfam" id="PF12697">
    <property type="entry name" value="Abhydrolase_6"/>
    <property type="match status" value="1"/>
</dbReference>
<dbReference type="GO" id="GO:0016787">
    <property type="term" value="F:hydrolase activity"/>
    <property type="evidence" value="ECO:0007669"/>
    <property type="project" value="UniProtKB-KW"/>
</dbReference>
<dbReference type="PANTHER" id="PTHR43798">
    <property type="entry name" value="MONOACYLGLYCEROL LIPASE"/>
    <property type="match status" value="1"/>
</dbReference>
<accession>A0ABN2ISZ1</accession>
<dbReference type="Proteomes" id="UP001500383">
    <property type="component" value="Unassembled WGS sequence"/>
</dbReference>
<dbReference type="InterPro" id="IPR029058">
    <property type="entry name" value="AB_hydrolase_fold"/>
</dbReference>
<proteinExistence type="predicted"/>
<evidence type="ECO:0000259" key="1">
    <source>
        <dbReference type="Pfam" id="PF12697"/>
    </source>
</evidence>
<feature type="domain" description="AB hydrolase-1" evidence="1">
    <location>
        <begin position="5"/>
        <end position="242"/>
    </location>
</feature>
<gene>
    <name evidence="2" type="ORF">GCM10009831_20810</name>
</gene>
<dbReference type="RefSeq" id="WP_241730781.1">
    <property type="nucleotide sequence ID" value="NZ_JAALEA010000421.1"/>
</dbReference>
<dbReference type="InterPro" id="IPR050266">
    <property type="entry name" value="AB_hydrolase_sf"/>
</dbReference>
<comment type="caution">
    <text evidence="2">The sequence shown here is derived from an EMBL/GenBank/DDBJ whole genome shotgun (WGS) entry which is preliminary data.</text>
</comment>
<name>A0ABN2ISZ1_9ACTN</name>
<dbReference type="InterPro" id="IPR000073">
    <property type="entry name" value="AB_hydrolase_1"/>
</dbReference>
<reference evidence="2 3" key="1">
    <citation type="journal article" date="2019" name="Int. J. Syst. Evol. Microbiol.">
        <title>The Global Catalogue of Microorganisms (GCM) 10K type strain sequencing project: providing services to taxonomists for standard genome sequencing and annotation.</title>
        <authorList>
            <consortium name="The Broad Institute Genomics Platform"/>
            <consortium name="The Broad Institute Genome Sequencing Center for Infectious Disease"/>
            <person name="Wu L."/>
            <person name="Ma J."/>
        </authorList>
    </citation>
    <scope>NUCLEOTIDE SEQUENCE [LARGE SCALE GENOMIC DNA]</scope>
    <source>
        <strain evidence="2 3">JCM 16002</strain>
    </source>
</reference>
<keyword evidence="3" id="KW-1185">Reference proteome</keyword>
<evidence type="ECO:0000313" key="3">
    <source>
        <dbReference type="Proteomes" id="UP001500383"/>
    </source>
</evidence>
<protein>
    <submittedName>
        <fullName evidence="2">Alpha/beta hydrolase</fullName>
    </submittedName>
</protein>
<evidence type="ECO:0000313" key="2">
    <source>
        <dbReference type="EMBL" id="GAA1711068.1"/>
    </source>
</evidence>
<dbReference type="EMBL" id="BAAAQG010000009">
    <property type="protein sequence ID" value="GAA1711068.1"/>
    <property type="molecule type" value="Genomic_DNA"/>
</dbReference>
<dbReference type="SUPFAM" id="SSF53474">
    <property type="entry name" value="alpha/beta-Hydrolases"/>
    <property type="match status" value="1"/>
</dbReference>